<organism evidence="15">
    <name type="scientific">Odontella aurita</name>
    <dbReference type="NCBI Taxonomy" id="265563"/>
    <lineage>
        <taxon>Eukaryota</taxon>
        <taxon>Sar</taxon>
        <taxon>Stramenopiles</taxon>
        <taxon>Ochrophyta</taxon>
        <taxon>Bacillariophyta</taxon>
        <taxon>Mediophyceae</taxon>
        <taxon>Biddulphiophycidae</taxon>
        <taxon>Eupodiscales</taxon>
        <taxon>Odontellaceae</taxon>
        <taxon>Odontella</taxon>
    </lineage>
</organism>
<dbReference type="Pfam" id="PF21365">
    <property type="entry name" value="Glyco_hydro_31_3rd"/>
    <property type="match status" value="1"/>
</dbReference>
<evidence type="ECO:0000256" key="10">
    <source>
        <dbReference type="SAM" id="MobiDB-lite"/>
    </source>
</evidence>
<feature type="region of interest" description="Disordered" evidence="10">
    <location>
        <begin position="321"/>
        <end position="363"/>
    </location>
</feature>
<evidence type="ECO:0000256" key="1">
    <source>
        <dbReference type="ARBA" id="ARBA00004240"/>
    </source>
</evidence>
<keyword evidence="6" id="KW-0256">Endoplasmic reticulum</keyword>
<name>A0A7S4K6T3_9STRA</name>
<keyword evidence="4 11" id="KW-0732">Signal</keyword>
<dbReference type="GO" id="GO:0005783">
    <property type="term" value="C:endoplasmic reticulum"/>
    <property type="evidence" value="ECO:0007669"/>
    <property type="project" value="UniProtKB-SubCell"/>
</dbReference>
<dbReference type="SUPFAM" id="SSF51011">
    <property type="entry name" value="Glycosyl hydrolase domain"/>
    <property type="match status" value="1"/>
</dbReference>
<keyword evidence="8" id="KW-0326">Glycosidase</keyword>
<evidence type="ECO:0000256" key="8">
    <source>
        <dbReference type="ARBA" id="ARBA00023295"/>
    </source>
</evidence>
<feature type="region of interest" description="Disordered" evidence="10">
    <location>
        <begin position="378"/>
        <end position="405"/>
    </location>
</feature>
<evidence type="ECO:0000256" key="6">
    <source>
        <dbReference type="ARBA" id="ARBA00022824"/>
    </source>
</evidence>
<protein>
    <recommendedName>
        <fullName evidence="9">Glucosidase II subunit alpha</fullName>
    </recommendedName>
</protein>
<comment type="pathway">
    <text evidence="2">Glycan metabolism; N-glycan metabolism.</text>
</comment>
<dbReference type="GO" id="GO:0005975">
    <property type="term" value="P:carbohydrate metabolic process"/>
    <property type="evidence" value="ECO:0007669"/>
    <property type="project" value="InterPro"/>
</dbReference>
<evidence type="ECO:0000256" key="4">
    <source>
        <dbReference type="ARBA" id="ARBA00022729"/>
    </source>
</evidence>
<proteinExistence type="inferred from homology"/>
<dbReference type="EMBL" id="HBKQ01058944">
    <property type="protein sequence ID" value="CAE2285755.1"/>
    <property type="molecule type" value="Transcribed_RNA"/>
</dbReference>
<dbReference type="AlphaFoldDB" id="A0A7S4K6T3"/>
<evidence type="ECO:0000259" key="13">
    <source>
        <dbReference type="Pfam" id="PF13802"/>
    </source>
</evidence>
<sequence length="1156" mass="128200">MTASTSSSARTGRQLSARAAALLAVLLIALSPTAVSAVDRSKFRTCGQTSFCRRHRGLHSAKLYSYQVLPETVRFHPFAGGAGGDGSDGADGGASAGAAAAGGGSGLWKSVGSVMSRALGTGGGEESGGSGKVDPHFRGPAPSLTATLVNTVAEPSSGELEKLEMSIHLHEDGVARMRITEQYGTDGAKYEKARWTSDELILNQDEMKGVEKSELFGPDSIISAAAVSTELEATSESDIWDVDAAKSQSKGIIEPLLQTLPDPSTEKWENYIALRYGGGNTVLIRLKSFAMHLFREGDMKPAVSVGDGGMMHFEVRRAKEAGAEGNDDANSDALPDDNDAVEEEEGETEEGEGAEEEEKKEKEVVGYWEDGLAIYSDGTREERKVEGEAEAEHRKLLEEQSPDLDREGMWEESFSSHHDSKPNGPMSVGLDITFPSSRHIFGLPEHASSLVLQTTHGEGAKYNDPYRLYNLDVFEYELDETMALYGHIPLVISQSKDGGTAGAFMFNPSETFVDVYDDAQPTKDQKLEVVPKGSASGTTGGMRTHWMAESGVLDLFLLPGRTAPDLYKQYARLTGYASLPPMFSLGYHQCRWNYRDEPDVYAVHSKFEELDYPYDVLWLDIEHTDGKRYFTWDSNTFPNPKEMQEKLWSQGRRMVTIIDPHIKRDDKYRIHKEATAKGLYIKDKEGKKDYDGWCWPGSSSYLDFTSDRVRSWWAHQFAYDKYVGSTPSLFTWNDMNEPSVFNGPEVSMSKDLLNLDGVEHREWHNLYGLLFQRATAGGLIRRNTPDKNVRPFVLSRSFFAGSQRYGAIWTGDNLAEWSHLEVAAPMLLSMNSAALTFVGADVGGFFGNPDAELMTRWMQAGAYTPFFRGHAHHDAKRREPWMFGEEWTPRMRRAAMERYALLPFWYTVFWTASVTGMPTMRPMWMQYPKAESLFATDDQYLVGSDLLVKPVTAPGVDRTTVSFPAADSWYDARTHRRVASSSNDDGGVTQVEVTCPIDAGVPVYQRGGSVVPRKLRLRRSSELMKADPYTLYVALDADGKASGELYMDDEVSFDHERKKNYGVARFSCDVGAGGSIKNKAELGSGWWFEGAKTEDLKKGRMVERIVVMGMEKVPKDIVLGGSGSKIEFEHDAKSQVLVIRKPEVSALEDWEMKVVA</sequence>
<feature type="compositionally biased region" description="Acidic residues" evidence="10">
    <location>
        <begin position="325"/>
        <end position="356"/>
    </location>
</feature>
<dbReference type="Gene3D" id="2.60.40.1180">
    <property type="entry name" value="Golgi alpha-mannosidase II"/>
    <property type="match status" value="2"/>
</dbReference>
<dbReference type="InterPro" id="IPR000322">
    <property type="entry name" value="Glyco_hydro_31_TIM"/>
</dbReference>
<evidence type="ECO:0000256" key="2">
    <source>
        <dbReference type="ARBA" id="ARBA00004833"/>
    </source>
</evidence>
<dbReference type="CDD" id="cd06603">
    <property type="entry name" value="GH31_GANC_GANAB_alpha"/>
    <property type="match status" value="1"/>
</dbReference>
<dbReference type="GO" id="GO:0006491">
    <property type="term" value="P:N-glycan processing"/>
    <property type="evidence" value="ECO:0007669"/>
    <property type="project" value="TreeGrafter"/>
</dbReference>
<evidence type="ECO:0000313" key="15">
    <source>
        <dbReference type="EMBL" id="CAE2285755.1"/>
    </source>
</evidence>
<dbReference type="SUPFAM" id="SSF51445">
    <property type="entry name" value="(Trans)glycosidases"/>
    <property type="match status" value="1"/>
</dbReference>
<reference evidence="15" key="1">
    <citation type="submission" date="2021-01" db="EMBL/GenBank/DDBJ databases">
        <authorList>
            <person name="Corre E."/>
            <person name="Pelletier E."/>
            <person name="Niang G."/>
            <person name="Scheremetjew M."/>
            <person name="Finn R."/>
            <person name="Kale V."/>
            <person name="Holt S."/>
            <person name="Cochrane G."/>
            <person name="Meng A."/>
            <person name="Brown T."/>
            <person name="Cohen L."/>
        </authorList>
    </citation>
    <scope>NUCLEOTIDE SEQUENCE</scope>
    <source>
        <strain evidence="15">Isolate 1302-5</strain>
    </source>
</reference>
<evidence type="ECO:0000256" key="11">
    <source>
        <dbReference type="SAM" id="SignalP"/>
    </source>
</evidence>
<dbReference type="InterPro" id="IPR048395">
    <property type="entry name" value="Glyco_hydro_31_C"/>
</dbReference>
<evidence type="ECO:0000259" key="14">
    <source>
        <dbReference type="Pfam" id="PF21365"/>
    </source>
</evidence>
<gene>
    <name evidence="15" type="ORF">OAUR00152_LOCUS40267</name>
</gene>
<dbReference type="Gene3D" id="3.20.20.80">
    <property type="entry name" value="Glycosidases"/>
    <property type="match status" value="2"/>
</dbReference>
<dbReference type="FunFam" id="3.20.20.80:FF:000039">
    <property type="entry name" value="Glucosidase, alpha neutral C"/>
    <property type="match status" value="1"/>
</dbReference>
<dbReference type="InterPro" id="IPR013780">
    <property type="entry name" value="Glyco_hydro_b"/>
</dbReference>
<dbReference type="GO" id="GO:0090599">
    <property type="term" value="F:alpha-glucosidase activity"/>
    <property type="evidence" value="ECO:0007669"/>
    <property type="project" value="TreeGrafter"/>
</dbReference>
<comment type="subcellular location">
    <subcellularLocation>
        <location evidence="1">Endoplasmic reticulum</location>
    </subcellularLocation>
</comment>
<feature type="domain" description="Glycosyl hydrolase family 31 C-terminal" evidence="14">
    <location>
        <begin position="916"/>
        <end position="1011"/>
    </location>
</feature>
<dbReference type="InterPro" id="IPR011013">
    <property type="entry name" value="Gal_mutarotase_sf_dom"/>
</dbReference>
<dbReference type="SUPFAM" id="SSF74650">
    <property type="entry name" value="Galactose mutarotase-like"/>
    <property type="match status" value="1"/>
</dbReference>
<evidence type="ECO:0000256" key="3">
    <source>
        <dbReference type="ARBA" id="ARBA00007806"/>
    </source>
</evidence>
<keyword evidence="7" id="KW-0325">Glycoprotein</keyword>
<dbReference type="PANTHER" id="PTHR22762:SF54">
    <property type="entry name" value="BCDNA.GH04962"/>
    <property type="match status" value="1"/>
</dbReference>
<feature type="domain" description="Glycoside hydrolase family 31 N-terminal" evidence="13">
    <location>
        <begin position="261"/>
        <end position="514"/>
    </location>
</feature>
<feature type="signal peptide" evidence="11">
    <location>
        <begin position="1"/>
        <end position="37"/>
    </location>
</feature>
<dbReference type="InterPro" id="IPR025887">
    <property type="entry name" value="Glyco_hydro_31_N_dom"/>
</dbReference>
<dbReference type="Pfam" id="PF13802">
    <property type="entry name" value="Gal_mutarotas_2"/>
    <property type="match status" value="1"/>
</dbReference>
<dbReference type="CDD" id="cd14752">
    <property type="entry name" value="GH31_N"/>
    <property type="match status" value="1"/>
</dbReference>
<feature type="domain" description="Glycoside hydrolase family 31 TIM barrel" evidence="12">
    <location>
        <begin position="578"/>
        <end position="907"/>
    </location>
</feature>
<evidence type="ECO:0000256" key="9">
    <source>
        <dbReference type="ARBA" id="ARBA00042895"/>
    </source>
</evidence>
<evidence type="ECO:0000256" key="7">
    <source>
        <dbReference type="ARBA" id="ARBA00023180"/>
    </source>
</evidence>
<keyword evidence="5" id="KW-0378">Hydrolase</keyword>
<feature type="chain" id="PRO_5031481608" description="Glucosidase II subunit alpha" evidence="11">
    <location>
        <begin position="38"/>
        <end position="1156"/>
    </location>
</feature>
<evidence type="ECO:0000256" key="5">
    <source>
        <dbReference type="ARBA" id="ARBA00022801"/>
    </source>
</evidence>
<accession>A0A7S4K6T3</accession>
<comment type="similarity">
    <text evidence="3">Belongs to the glycosyl hydrolase 31 family.</text>
</comment>
<dbReference type="PANTHER" id="PTHR22762">
    <property type="entry name" value="ALPHA-GLUCOSIDASE"/>
    <property type="match status" value="1"/>
</dbReference>
<evidence type="ECO:0000259" key="12">
    <source>
        <dbReference type="Pfam" id="PF01055"/>
    </source>
</evidence>
<dbReference type="Gene3D" id="2.60.40.1760">
    <property type="entry name" value="glycosyl hydrolase (family 31)"/>
    <property type="match status" value="1"/>
</dbReference>
<dbReference type="GO" id="GO:0030246">
    <property type="term" value="F:carbohydrate binding"/>
    <property type="evidence" value="ECO:0007669"/>
    <property type="project" value="InterPro"/>
</dbReference>
<dbReference type="Pfam" id="PF01055">
    <property type="entry name" value="Glyco_hydro_31_2nd"/>
    <property type="match status" value="1"/>
</dbReference>
<dbReference type="InterPro" id="IPR017853">
    <property type="entry name" value="GH"/>
</dbReference>